<dbReference type="CDD" id="cd07377">
    <property type="entry name" value="WHTH_GntR"/>
    <property type="match status" value="1"/>
</dbReference>
<dbReference type="Pfam" id="PF00440">
    <property type="entry name" value="TetR_N"/>
    <property type="match status" value="1"/>
</dbReference>
<gene>
    <name evidence="7" type="ORF">P8A22_11585</name>
</gene>
<dbReference type="PANTHER" id="PTHR44846">
    <property type="entry name" value="MANNOSYL-D-GLYCERATE TRANSPORT/METABOLISM SYSTEM REPRESSOR MNGR-RELATED"/>
    <property type="match status" value="1"/>
</dbReference>
<proteinExistence type="predicted"/>
<evidence type="ECO:0000256" key="1">
    <source>
        <dbReference type="ARBA" id="ARBA00023015"/>
    </source>
</evidence>
<dbReference type="InterPro" id="IPR000524">
    <property type="entry name" value="Tscrpt_reg_HTH_GntR"/>
</dbReference>
<dbReference type="InterPro" id="IPR004111">
    <property type="entry name" value="Repressor_TetR_C"/>
</dbReference>
<dbReference type="Gene3D" id="1.10.10.10">
    <property type="entry name" value="Winged helix-like DNA-binding domain superfamily/Winged helix DNA-binding domain"/>
    <property type="match status" value="1"/>
</dbReference>
<dbReference type="RefSeq" id="WP_306086925.1">
    <property type="nucleotide sequence ID" value="NZ_CP120992.1"/>
</dbReference>
<evidence type="ECO:0000256" key="3">
    <source>
        <dbReference type="ARBA" id="ARBA00023163"/>
    </source>
</evidence>
<dbReference type="Pfam" id="PF00392">
    <property type="entry name" value="GntR"/>
    <property type="match status" value="1"/>
</dbReference>
<dbReference type="PROSITE" id="PS50977">
    <property type="entry name" value="HTH_TETR_2"/>
    <property type="match status" value="1"/>
</dbReference>
<dbReference type="InterPro" id="IPR036388">
    <property type="entry name" value="WH-like_DNA-bd_sf"/>
</dbReference>
<dbReference type="PROSITE" id="PS50949">
    <property type="entry name" value="HTH_GNTR"/>
    <property type="match status" value="1"/>
</dbReference>
<dbReference type="InterPro" id="IPR036390">
    <property type="entry name" value="WH_DNA-bd_sf"/>
</dbReference>
<reference evidence="7 8" key="1">
    <citation type="submission" date="2023-03" db="EMBL/GenBank/DDBJ databases">
        <title>Isolation and description of six Streptomyces strains from soil environments, able to metabolize different microbial glucans.</title>
        <authorList>
            <person name="Widen T."/>
            <person name="Larsbrink J."/>
        </authorList>
    </citation>
    <scope>NUCLEOTIDE SEQUENCE [LARGE SCALE GENOMIC DNA]</scope>
    <source>
        <strain evidence="7 8">Mut2</strain>
    </source>
</reference>
<evidence type="ECO:0000313" key="7">
    <source>
        <dbReference type="EMBL" id="WLQ40571.1"/>
    </source>
</evidence>
<evidence type="ECO:0000313" key="8">
    <source>
        <dbReference type="Proteomes" id="UP001229952"/>
    </source>
</evidence>
<evidence type="ECO:0000259" key="5">
    <source>
        <dbReference type="PROSITE" id="PS50949"/>
    </source>
</evidence>
<keyword evidence="2 4" id="KW-0238">DNA-binding</keyword>
<sequence>MPTEPPYLRIAAELRRRIASGELAPGARVPSIRAVVREWGVAMATATKALAVLRAEGLVRAVPGVGTVVADRASPLAAAGDGPALNRARIVRTAVELADAEGLPSVSMRRVATILATSTMALYRHVPGKAELVRLMSEEALGERPLGPVPQHWRTGLELAARWLRAVYGRHPWMARAMASFTRPTASPHAMRYTEWVLRALKGTGLPPHAMLHIHLTLFAYVQGLAQAADLEAQARQDTGLSDEEWMARNEPQFEAVSTGGHFQVLHTLFEHDDFELDLDVLFEFGLGRTLDGIAVMIGETSA</sequence>
<evidence type="ECO:0000259" key="6">
    <source>
        <dbReference type="PROSITE" id="PS50977"/>
    </source>
</evidence>
<feature type="domain" description="HTH tetR-type" evidence="6">
    <location>
        <begin position="84"/>
        <end position="144"/>
    </location>
</feature>
<dbReference type="InterPro" id="IPR036271">
    <property type="entry name" value="Tet_transcr_reg_TetR-rel_C_sf"/>
</dbReference>
<dbReference type="InterPro" id="IPR009057">
    <property type="entry name" value="Homeodomain-like_sf"/>
</dbReference>
<accession>A0ABY9I207</accession>
<evidence type="ECO:0000256" key="4">
    <source>
        <dbReference type="PROSITE-ProRule" id="PRU00335"/>
    </source>
</evidence>
<dbReference type="Proteomes" id="UP001229952">
    <property type="component" value="Chromosome"/>
</dbReference>
<dbReference type="EMBL" id="CP120992">
    <property type="protein sequence ID" value="WLQ40571.1"/>
    <property type="molecule type" value="Genomic_DNA"/>
</dbReference>
<dbReference type="SUPFAM" id="SSF46689">
    <property type="entry name" value="Homeodomain-like"/>
    <property type="match status" value="1"/>
</dbReference>
<name>A0ABY9I207_9ACTN</name>
<organism evidence="7 8">
    <name type="scientific">Streptomyces laculatispora</name>
    <dbReference type="NCBI Taxonomy" id="887464"/>
    <lineage>
        <taxon>Bacteria</taxon>
        <taxon>Bacillati</taxon>
        <taxon>Actinomycetota</taxon>
        <taxon>Actinomycetes</taxon>
        <taxon>Kitasatosporales</taxon>
        <taxon>Streptomycetaceae</taxon>
        <taxon>Streptomyces</taxon>
    </lineage>
</organism>
<keyword evidence="1" id="KW-0805">Transcription regulation</keyword>
<feature type="domain" description="HTH gntR-type" evidence="5">
    <location>
        <begin position="4"/>
        <end position="72"/>
    </location>
</feature>
<dbReference type="Gene3D" id="1.10.10.60">
    <property type="entry name" value="Homeodomain-like"/>
    <property type="match status" value="1"/>
</dbReference>
<dbReference type="InterPro" id="IPR001647">
    <property type="entry name" value="HTH_TetR"/>
</dbReference>
<keyword evidence="3" id="KW-0804">Transcription</keyword>
<protein>
    <submittedName>
        <fullName evidence="7">TetR/AcrR family transcriptional regulator C-terminal domain-containing protein</fullName>
    </submittedName>
</protein>
<dbReference type="SUPFAM" id="SSF48498">
    <property type="entry name" value="Tetracyclin repressor-like, C-terminal domain"/>
    <property type="match status" value="1"/>
</dbReference>
<dbReference type="SUPFAM" id="SSF46785">
    <property type="entry name" value="Winged helix' DNA-binding domain"/>
    <property type="match status" value="1"/>
</dbReference>
<feature type="DNA-binding region" description="H-T-H motif" evidence="4">
    <location>
        <begin position="107"/>
        <end position="126"/>
    </location>
</feature>
<dbReference type="PANTHER" id="PTHR44846:SF17">
    <property type="entry name" value="GNTR-FAMILY TRANSCRIPTIONAL REGULATOR"/>
    <property type="match status" value="1"/>
</dbReference>
<keyword evidence="8" id="KW-1185">Reference proteome</keyword>
<dbReference type="InterPro" id="IPR050679">
    <property type="entry name" value="Bact_HTH_transcr_reg"/>
</dbReference>
<dbReference type="Gene3D" id="1.10.357.10">
    <property type="entry name" value="Tetracycline Repressor, domain 2"/>
    <property type="match status" value="1"/>
</dbReference>
<dbReference type="SMART" id="SM00345">
    <property type="entry name" value="HTH_GNTR"/>
    <property type="match status" value="1"/>
</dbReference>
<dbReference type="Pfam" id="PF02909">
    <property type="entry name" value="TetR_C_1"/>
    <property type="match status" value="1"/>
</dbReference>
<evidence type="ECO:0000256" key="2">
    <source>
        <dbReference type="ARBA" id="ARBA00023125"/>
    </source>
</evidence>